<dbReference type="EMBL" id="JAGISH010000010">
    <property type="protein sequence ID" value="MBP0484205.1"/>
    <property type="molecule type" value="Genomic_DNA"/>
</dbReference>
<protein>
    <submittedName>
        <fullName evidence="3">Thermonuclease family protein</fullName>
    </submittedName>
</protein>
<organism evidence="3 4">
    <name type="scientific">Sagittula salina</name>
    <dbReference type="NCBI Taxonomy" id="2820268"/>
    <lineage>
        <taxon>Bacteria</taxon>
        <taxon>Pseudomonadati</taxon>
        <taxon>Pseudomonadota</taxon>
        <taxon>Alphaproteobacteria</taxon>
        <taxon>Rhodobacterales</taxon>
        <taxon>Roseobacteraceae</taxon>
        <taxon>Sagittula</taxon>
    </lineage>
</organism>
<dbReference type="PROSITE" id="PS50830">
    <property type="entry name" value="TNASE_3"/>
    <property type="match status" value="1"/>
</dbReference>
<dbReference type="AlphaFoldDB" id="A0A940S4T0"/>
<dbReference type="SMART" id="SM00318">
    <property type="entry name" value="SNc"/>
    <property type="match status" value="1"/>
</dbReference>
<dbReference type="Gene3D" id="2.40.50.90">
    <property type="match status" value="1"/>
</dbReference>
<evidence type="ECO:0000313" key="3">
    <source>
        <dbReference type="EMBL" id="MBP0484205.1"/>
    </source>
</evidence>
<evidence type="ECO:0000256" key="1">
    <source>
        <dbReference type="SAM" id="SignalP"/>
    </source>
</evidence>
<feature type="signal peptide" evidence="1">
    <location>
        <begin position="1"/>
        <end position="18"/>
    </location>
</feature>
<dbReference type="Proteomes" id="UP000675940">
    <property type="component" value="Unassembled WGS sequence"/>
</dbReference>
<gene>
    <name evidence="3" type="ORF">J5474_17140</name>
</gene>
<dbReference type="PANTHER" id="PTHR12302:SF26">
    <property type="entry name" value="BLR1266 PROTEIN"/>
    <property type="match status" value="1"/>
</dbReference>
<dbReference type="Pfam" id="PF00565">
    <property type="entry name" value="SNase"/>
    <property type="match status" value="1"/>
</dbReference>
<keyword evidence="1" id="KW-0732">Signal</keyword>
<accession>A0A940S4T0</accession>
<feature type="chain" id="PRO_5037475314" evidence="1">
    <location>
        <begin position="19"/>
        <end position="221"/>
    </location>
</feature>
<dbReference type="InterPro" id="IPR035437">
    <property type="entry name" value="SNase_OB-fold_sf"/>
</dbReference>
<proteinExistence type="predicted"/>
<reference evidence="3" key="1">
    <citation type="submission" date="2021-03" db="EMBL/GenBank/DDBJ databases">
        <title>Sagittula salina sp. nov. strain M10.9X isolated from the marine waste.</title>
        <authorList>
            <person name="Satari L."/>
            <person name="Molina-Menor E."/>
            <person name="Vidal-Verdu A."/>
            <person name="Pascual J."/>
            <person name="Pereto J."/>
            <person name="Porcar M."/>
        </authorList>
    </citation>
    <scope>NUCLEOTIDE SEQUENCE</scope>
    <source>
        <strain evidence="3">M10.9X</strain>
    </source>
</reference>
<comment type="caution">
    <text evidence="3">The sequence shown here is derived from an EMBL/GenBank/DDBJ whole genome shotgun (WGS) entry which is preliminary data.</text>
</comment>
<feature type="domain" description="TNase-like" evidence="2">
    <location>
        <begin position="26"/>
        <end position="142"/>
    </location>
</feature>
<sequence length="221" mass="24000">MFRYLAIVAVLLGGPVAASDLVGAVHVIDGDTIDVGDHRVRLHGIDTPEMKQRCGGEGRATWACGAWVARHVAQVYEGRMARCDVRDVDRYGRLVARCTVDGQDIGRGLVQQGLALAYTTYSNEYASDEARAKAAGLGLHAVEMDDPAQFRKRATTAQTEALHVSGNCQIKGNISGGGTRRIYHMPGQQHYRDTRISASKGERWFCSAAEAEAAGWRAAKR</sequence>
<name>A0A940S4T0_9RHOB</name>
<dbReference type="PANTHER" id="PTHR12302">
    <property type="entry name" value="EBNA2 BINDING PROTEIN P100"/>
    <property type="match status" value="1"/>
</dbReference>
<evidence type="ECO:0000313" key="4">
    <source>
        <dbReference type="Proteomes" id="UP000675940"/>
    </source>
</evidence>
<evidence type="ECO:0000259" key="2">
    <source>
        <dbReference type="PROSITE" id="PS50830"/>
    </source>
</evidence>
<dbReference type="SUPFAM" id="SSF50199">
    <property type="entry name" value="Staphylococcal nuclease"/>
    <property type="match status" value="1"/>
</dbReference>
<keyword evidence="4" id="KW-1185">Reference proteome</keyword>
<dbReference type="RefSeq" id="WP_209362325.1">
    <property type="nucleotide sequence ID" value="NZ_JAGISH010000010.1"/>
</dbReference>
<dbReference type="InterPro" id="IPR016071">
    <property type="entry name" value="Staphylococal_nuclease_OB-fold"/>
</dbReference>